<keyword evidence="3" id="KW-1185">Reference proteome</keyword>
<comment type="caution">
    <text evidence="2">The sequence shown here is derived from an EMBL/GenBank/DDBJ whole genome shotgun (WGS) entry which is preliminary data.</text>
</comment>
<evidence type="ECO:0000256" key="1">
    <source>
        <dbReference type="SAM" id="Phobius"/>
    </source>
</evidence>
<evidence type="ECO:0000313" key="3">
    <source>
        <dbReference type="Proteomes" id="UP001239626"/>
    </source>
</evidence>
<dbReference type="EMBL" id="JAUSVB010000006">
    <property type="protein sequence ID" value="MDQ0375446.1"/>
    <property type="molecule type" value="Genomic_DNA"/>
</dbReference>
<organism evidence="2 3">
    <name type="scientific">Cellulomonas humilata</name>
    <dbReference type="NCBI Taxonomy" id="144055"/>
    <lineage>
        <taxon>Bacteria</taxon>
        <taxon>Bacillati</taxon>
        <taxon>Actinomycetota</taxon>
        <taxon>Actinomycetes</taxon>
        <taxon>Micrococcales</taxon>
        <taxon>Cellulomonadaceae</taxon>
        <taxon>Cellulomonas</taxon>
    </lineage>
</organism>
<keyword evidence="1" id="KW-1133">Transmembrane helix</keyword>
<evidence type="ECO:0008006" key="4">
    <source>
        <dbReference type="Google" id="ProtNLM"/>
    </source>
</evidence>
<dbReference type="InterPro" id="IPR025329">
    <property type="entry name" value="DUF4235"/>
</dbReference>
<sequence>MTDKQTNSIVAKIIGAGAAFLAALVVQKVLALAWKAKTGHKPPAADDQGDAGLAEVVAAAAITGALVAMSRVLATRGTARFTAQVDDGPDLNPMD</sequence>
<dbReference type="Proteomes" id="UP001239626">
    <property type="component" value="Unassembled WGS sequence"/>
</dbReference>
<accession>A0ABU0EJI5</accession>
<proteinExistence type="predicted"/>
<keyword evidence="1" id="KW-0472">Membrane</keyword>
<gene>
    <name evidence="2" type="ORF">J2X26_003784</name>
</gene>
<protein>
    <recommendedName>
        <fullName evidence="4">DUF4235 domain-containing protein</fullName>
    </recommendedName>
</protein>
<evidence type="ECO:0000313" key="2">
    <source>
        <dbReference type="EMBL" id="MDQ0375446.1"/>
    </source>
</evidence>
<dbReference type="RefSeq" id="WP_307494243.1">
    <property type="nucleotide sequence ID" value="NZ_JAUSVB010000006.1"/>
</dbReference>
<keyword evidence="1" id="KW-0812">Transmembrane</keyword>
<name>A0ABU0EJI5_9CELL</name>
<feature type="transmembrane region" description="Helical" evidence="1">
    <location>
        <begin position="53"/>
        <end position="74"/>
    </location>
</feature>
<dbReference type="Pfam" id="PF14019">
    <property type="entry name" value="DUF4235"/>
    <property type="match status" value="1"/>
</dbReference>
<feature type="transmembrane region" description="Helical" evidence="1">
    <location>
        <begin position="9"/>
        <end position="33"/>
    </location>
</feature>
<reference evidence="2 3" key="1">
    <citation type="submission" date="2023-07" db="EMBL/GenBank/DDBJ databases">
        <title>Sorghum-associated microbial communities from plants grown in Nebraska, USA.</title>
        <authorList>
            <person name="Schachtman D."/>
        </authorList>
    </citation>
    <scope>NUCLEOTIDE SEQUENCE [LARGE SCALE GENOMIC DNA]</scope>
    <source>
        <strain evidence="2 3">BE332</strain>
    </source>
</reference>